<accession>A0A6C0BLC6</accession>
<protein>
    <submittedName>
        <fullName evidence="2">Uncharacterized protein</fullName>
    </submittedName>
</protein>
<dbReference type="AlphaFoldDB" id="A0A6C0BLC6"/>
<sequence>MVPPVRWYHLLSTWIFLLSAAYPIHQISTYPLNLLALVGCLEPILNPFRASAGKNIYIMGLHLLPLLWIPYDVSAKAFQFSFFVGLAYLIFVTGIGENPFHIYSVLLKEDHPTFQSFMCARFGLC</sequence>
<keyword evidence="1" id="KW-1133">Transmembrane helix</keyword>
<keyword evidence="1" id="KW-0812">Transmembrane</keyword>
<evidence type="ECO:0000256" key="1">
    <source>
        <dbReference type="SAM" id="Phobius"/>
    </source>
</evidence>
<keyword evidence="1" id="KW-0472">Membrane</keyword>
<reference evidence="2" key="1">
    <citation type="journal article" date="2020" name="Nature">
        <title>Giant virus diversity and host interactions through global metagenomics.</title>
        <authorList>
            <person name="Schulz F."/>
            <person name="Roux S."/>
            <person name="Paez-Espino D."/>
            <person name="Jungbluth S."/>
            <person name="Walsh D.A."/>
            <person name="Denef V.J."/>
            <person name="McMahon K.D."/>
            <person name="Konstantinidis K.T."/>
            <person name="Eloe-Fadrosh E.A."/>
            <person name="Kyrpides N.C."/>
            <person name="Woyke T."/>
        </authorList>
    </citation>
    <scope>NUCLEOTIDE SEQUENCE</scope>
    <source>
        <strain evidence="2">GVMAG-M-3300013285-6</strain>
    </source>
</reference>
<evidence type="ECO:0000313" key="2">
    <source>
        <dbReference type="EMBL" id="QHS92093.1"/>
    </source>
</evidence>
<feature type="transmembrane region" description="Helical" evidence="1">
    <location>
        <begin position="7"/>
        <end position="24"/>
    </location>
</feature>
<proteinExistence type="predicted"/>
<feature type="transmembrane region" description="Helical" evidence="1">
    <location>
        <begin position="77"/>
        <end position="96"/>
    </location>
</feature>
<name>A0A6C0BLC6_9ZZZZ</name>
<dbReference type="EMBL" id="MN739168">
    <property type="protein sequence ID" value="QHS92093.1"/>
    <property type="molecule type" value="Genomic_DNA"/>
</dbReference>
<organism evidence="2">
    <name type="scientific">viral metagenome</name>
    <dbReference type="NCBI Taxonomy" id="1070528"/>
    <lineage>
        <taxon>unclassified sequences</taxon>
        <taxon>metagenomes</taxon>
        <taxon>organismal metagenomes</taxon>
    </lineage>
</organism>